<reference evidence="2" key="1">
    <citation type="submission" date="2014-08" db="EMBL/GenBank/DDBJ databases">
        <authorList>
            <person name="Sharma Rahul"/>
            <person name="Thines Marco"/>
        </authorList>
    </citation>
    <scope>NUCLEOTIDE SEQUENCE</scope>
</reference>
<evidence type="ECO:0000256" key="1">
    <source>
        <dbReference type="SAM" id="MobiDB-lite"/>
    </source>
</evidence>
<name>A0A0F7SXR8_PHARH</name>
<feature type="region of interest" description="Disordered" evidence="1">
    <location>
        <begin position="32"/>
        <end position="60"/>
    </location>
</feature>
<dbReference type="EMBL" id="LN483332">
    <property type="protein sequence ID" value="CED84993.1"/>
    <property type="molecule type" value="Genomic_DNA"/>
</dbReference>
<feature type="compositionally biased region" description="Polar residues" evidence="1">
    <location>
        <begin position="82"/>
        <end position="92"/>
    </location>
</feature>
<proteinExistence type="predicted"/>
<protein>
    <submittedName>
        <fullName evidence="2">Uncharacterized protein</fullName>
    </submittedName>
</protein>
<evidence type="ECO:0000313" key="2">
    <source>
        <dbReference type="EMBL" id="CED84993.1"/>
    </source>
</evidence>
<dbReference type="AlphaFoldDB" id="A0A0F7SXR8"/>
<accession>A0A0F7SXR8</accession>
<sequence>MGFLPPVHVPHQGGVWLPVAMPATRSGTNYHPAVGFPSTSPQPSIHYSPHGMYSPLPQPVPSQTYPIQGVPIQASFRNLSEFSTGTTSQGFQGRQPPPHQKTIFL</sequence>
<feature type="region of interest" description="Disordered" evidence="1">
    <location>
        <begin position="82"/>
        <end position="105"/>
    </location>
</feature>
<organism evidence="2">
    <name type="scientific">Phaffia rhodozyma</name>
    <name type="common">Yeast</name>
    <name type="synonym">Xanthophyllomyces dendrorhous</name>
    <dbReference type="NCBI Taxonomy" id="264483"/>
    <lineage>
        <taxon>Eukaryota</taxon>
        <taxon>Fungi</taxon>
        <taxon>Dikarya</taxon>
        <taxon>Basidiomycota</taxon>
        <taxon>Agaricomycotina</taxon>
        <taxon>Tremellomycetes</taxon>
        <taxon>Cystofilobasidiales</taxon>
        <taxon>Mrakiaceae</taxon>
        <taxon>Phaffia</taxon>
    </lineage>
</organism>